<dbReference type="PROSITE" id="PS51257">
    <property type="entry name" value="PROKAR_LIPOPROTEIN"/>
    <property type="match status" value="1"/>
</dbReference>
<dbReference type="PANTHER" id="PTHR22953">
    <property type="entry name" value="ACID PHOSPHATASE RELATED"/>
    <property type="match status" value="1"/>
</dbReference>
<reference evidence="4" key="1">
    <citation type="submission" date="2019-02" db="EMBL/GenBank/DDBJ databases">
        <authorList>
            <person name="Li S.-H."/>
        </authorList>
    </citation>
    <scope>NUCLEOTIDE SEQUENCE</scope>
    <source>
        <strain evidence="4">IMCC8485</strain>
    </source>
</reference>
<evidence type="ECO:0000259" key="2">
    <source>
        <dbReference type="Pfam" id="PF00149"/>
    </source>
</evidence>
<dbReference type="InterPro" id="IPR008963">
    <property type="entry name" value="Purple_acid_Pase-like_N"/>
</dbReference>
<evidence type="ECO:0000313" key="4">
    <source>
        <dbReference type="EMBL" id="MCX2975148.1"/>
    </source>
</evidence>
<comment type="caution">
    <text evidence="4">The sequence shown here is derived from an EMBL/GenBank/DDBJ whole genome shotgun (WGS) entry which is preliminary data.</text>
</comment>
<dbReference type="SUPFAM" id="SSF56300">
    <property type="entry name" value="Metallo-dependent phosphatases"/>
    <property type="match status" value="1"/>
</dbReference>
<dbReference type="Pfam" id="PF16656">
    <property type="entry name" value="Pur_ac_phosph_N"/>
    <property type="match status" value="1"/>
</dbReference>
<gene>
    <name evidence="4" type="ORF">EYC87_16310</name>
</gene>
<dbReference type="EMBL" id="SHNP01000006">
    <property type="protein sequence ID" value="MCX2975148.1"/>
    <property type="molecule type" value="Genomic_DNA"/>
</dbReference>
<proteinExistence type="predicted"/>
<feature type="domain" description="Calcineurin-like phosphoesterase" evidence="2">
    <location>
        <begin position="149"/>
        <end position="384"/>
    </location>
</feature>
<keyword evidence="5" id="KW-1185">Reference proteome</keyword>
<accession>A0ABT3SYR8</accession>
<dbReference type="Proteomes" id="UP001143307">
    <property type="component" value="Unassembled WGS sequence"/>
</dbReference>
<dbReference type="PANTHER" id="PTHR22953:SF153">
    <property type="entry name" value="PURPLE ACID PHOSPHATASE"/>
    <property type="match status" value="1"/>
</dbReference>
<dbReference type="Gene3D" id="3.60.21.10">
    <property type="match status" value="1"/>
</dbReference>
<keyword evidence="1" id="KW-0732">Signal</keyword>
<evidence type="ECO:0000313" key="5">
    <source>
        <dbReference type="Proteomes" id="UP001143307"/>
    </source>
</evidence>
<organism evidence="4 5">
    <name type="scientific">Candidatus Seongchinamella marina</name>
    <dbReference type="NCBI Taxonomy" id="2518990"/>
    <lineage>
        <taxon>Bacteria</taxon>
        <taxon>Pseudomonadati</taxon>
        <taxon>Pseudomonadota</taxon>
        <taxon>Gammaproteobacteria</taxon>
        <taxon>Cellvibrionales</taxon>
        <taxon>Halieaceae</taxon>
        <taxon>Seongchinamella</taxon>
    </lineage>
</organism>
<evidence type="ECO:0000259" key="3">
    <source>
        <dbReference type="Pfam" id="PF16656"/>
    </source>
</evidence>
<dbReference type="InterPro" id="IPR029052">
    <property type="entry name" value="Metallo-depent_PP-like"/>
</dbReference>
<dbReference type="Gene3D" id="2.60.40.380">
    <property type="entry name" value="Purple acid phosphatase-like, N-terminal"/>
    <property type="match status" value="1"/>
</dbReference>
<feature type="domain" description="Purple acid phosphatase N-terminal" evidence="3">
    <location>
        <begin position="50"/>
        <end position="135"/>
    </location>
</feature>
<dbReference type="SUPFAM" id="SSF49363">
    <property type="entry name" value="Purple acid phosphatase, N-terminal domain"/>
    <property type="match status" value="1"/>
</dbReference>
<evidence type="ECO:0000256" key="1">
    <source>
        <dbReference type="ARBA" id="ARBA00022729"/>
    </source>
</evidence>
<protein>
    <recommendedName>
        <fullName evidence="6">Metallophosphoesterase</fullName>
    </recommendedName>
</protein>
<dbReference type="RefSeq" id="WP_279253805.1">
    <property type="nucleotide sequence ID" value="NZ_SHNP01000006.1"/>
</dbReference>
<dbReference type="InterPro" id="IPR039331">
    <property type="entry name" value="PAPs-like"/>
</dbReference>
<evidence type="ECO:0008006" key="6">
    <source>
        <dbReference type="Google" id="ProtNLM"/>
    </source>
</evidence>
<dbReference type="Pfam" id="PF00149">
    <property type="entry name" value="Metallophos"/>
    <property type="match status" value="1"/>
</dbReference>
<name>A0ABT3SYR8_9GAMM</name>
<dbReference type="InterPro" id="IPR004843">
    <property type="entry name" value="Calcineurin-like_PHP"/>
</dbReference>
<sequence length="496" mass="53615">MKAIKMIVIFAAILLASCSDDNDRNDTIPEPAPEPEPAPVACSGAEINPERLFLQQLGTDRVIIKWRGDLEGDGGADNVCFGTDIDFMPEESLTAATETETGHLEAELTGLSPDTTYYYSVGGAASAAASRQFRTSPAGGALPADGNTRIWIVGDSGVAGYGKPEAAMVKEGFLSWVEADNGEPADLFLMLGDNAYNQGTDLEHQRAIFEVYPELLQTTSLWPTIGNHEMGSLGISRSADISSYELLGEEDNGGPDPEPSTMPYLNIFTLPANGEAGGLASGTEQYYSFDYANVHVVSLDSQLSIRDDDQRAAMLQWLIDDLSANSLDWTIVIFHHPPYTKGSHDSDDELFDIDQPIFAIREEFTPVFEDYGVDLAYSGHSHIYERSVYLSDHTGLSSTYDPATNAELNDDGEPASGQDDQQYTQVTRSGADDKVVYTVAGNGGKVTTLSEGYPHPAHFFSDLTVGSVVIDVNDAQLTASFINAEGAVLDYFTMTR</sequence>
<dbReference type="InterPro" id="IPR015914">
    <property type="entry name" value="PAPs_N"/>
</dbReference>